<organism evidence="1 2">
    <name type="scientific">Sphingomonas koreensis</name>
    <dbReference type="NCBI Taxonomy" id="93064"/>
    <lineage>
        <taxon>Bacteria</taxon>
        <taxon>Pseudomonadati</taxon>
        <taxon>Pseudomonadota</taxon>
        <taxon>Alphaproteobacteria</taxon>
        <taxon>Sphingomonadales</taxon>
        <taxon>Sphingomonadaceae</taxon>
        <taxon>Sphingomonas</taxon>
    </lineage>
</organism>
<gene>
    <name evidence="1" type="ORF">DAH66_17435</name>
</gene>
<dbReference type="EMBL" id="QQYZ01000020">
    <property type="protein sequence ID" value="RSY79348.1"/>
    <property type="molecule type" value="Genomic_DNA"/>
</dbReference>
<accession>A0A430FZR8</accession>
<protein>
    <submittedName>
        <fullName evidence="1">Uncharacterized protein</fullName>
    </submittedName>
</protein>
<sequence length="242" mass="26142">MFGEQLDQAHVRRLAHVAIAASRDVEQLTARVADEVKAILADKIGTELASAARLSRDALASHDGQRRWLQSAHKAALNTFHATAEDCRAGKASAFDLFLAQVALAGIARARGLLGIPIEAVETRKMRYVQVFAPADYPDPALRAAIVGAVFNADEASLSLIRTRAGRVPHDDKGQITVLLDAIDSEDQHLRASLTALAGQIIGEDRQRFEIEAREAPDFAALARQLASTLRPYAGGILHQTQ</sequence>
<evidence type="ECO:0000313" key="1">
    <source>
        <dbReference type="EMBL" id="RSY79348.1"/>
    </source>
</evidence>
<proteinExistence type="predicted"/>
<comment type="caution">
    <text evidence="1">The sequence shown here is derived from an EMBL/GenBank/DDBJ whole genome shotgun (WGS) entry which is preliminary data.</text>
</comment>
<dbReference type="AlphaFoldDB" id="A0A430FZR8"/>
<dbReference type="Proteomes" id="UP000287746">
    <property type="component" value="Unassembled WGS sequence"/>
</dbReference>
<name>A0A430FZR8_9SPHN</name>
<reference evidence="1 2" key="1">
    <citation type="submission" date="2018-07" db="EMBL/GenBank/DDBJ databases">
        <title>Genomic and Epidemiologic Investigation of an Indolent Hospital Outbreak.</title>
        <authorList>
            <person name="Johnson R.C."/>
            <person name="Deming C."/>
            <person name="Conlan S."/>
            <person name="Zellmer C.J."/>
            <person name="Michelin A.V."/>
            <person name="Lee-Lin S."/>
            <person name="Thomas P.J."/>
            <person name="Park M."/>
            <person name="Weingarten R.A."/>
            <person name="Less J."/>
            <person name="Dekker J.P."/>
            <person name="Frank K.M."/>
            <person name="Musser K.A."/>
            <person name="Mcquiston J.R."/>
            <person name="Henderson D.K."/>
            <person name="Lau A.F."/>
            <person name="Palmore T.N."/>
            <person name="Segre J.A."/>
        </authorList>
    </citation>
    <scope>NUCLEOTIDE SEQUENCE [LARGE SCALE GENOMIC DNA]</scope>
    <source>
        <strain evidence="1 2">SK-CDC1_0717</strain>
    </source>
</reference>
<evidence type="ECO:0000313" key="2">
    <source>
        <dbReference type="Proteomes" id="UP000287746"/>
    </source>
</evidence>